<protein>
    <submittedName>
        <fullName evidence="2">Uncharacterized protein</fullName>
    </submittedName>
</protein>
<sequence>MNAAAPEPVLIQIPLEPEERRLLLDRVDEIQAKREGALLKVERIPHILLPYQQRWHADLSPLRIADKSRRIGFSWGCLAAESVMEAGHQSGMDQFYMGYNQDMAAEYIGDCAFFARAFQQVLRSDVYKATAIDVAKFTLIIENERRDIVRYSIRLAAGFVIQALSSNPHNWRGRQGHARIDEAAFHQNLKEVIKGAMAFKMWGGRVDVVSTHNGDENEFNQLVRKCVAGQLPGWSHHHVPFDTALAEGFFKRVCLIKGWTYSPEAEAKYRDDTRADYPAAEDAAEELDCVPKRGSGAYFTRAHIERCWDAGIPHLRFGVEKDFFLKPDRMDVTRRWIGDNLEPVLRGIDTRFRTCLGMDFGRDADLSAIWVLQEHEPGRWRTCLVLELRSMPFDCQRAILFHISDGLPLFFQMKLDSRGIGRQLSEEAAQYANLGINKVEMVALSAQWYATHFPLYRNAYEDRAIIVPMSEDLVLDHRRVVLANGQPTMDAGRDKGSDGKPRHGDTAVAGVLAWAATLSDMEPAAGVTIEPGANHTAEDEEQDRPTGMFRRDVSPMFRRRE</sequence>
<accession>A0A2K9NDP6</accession>
<evidence type="ECO:0000256" key="1">
    <source>
        <dbReference type="SAM" id="MobiDB-lite"/>
    </source>
</evidence>
<proteinExistence type="predicted"/>
<gene>
    <name evidence="2" type="ORF">C0V82_14150</name>
</gene>
<dbReference type="Pfam" id="PF03237">
    <property type="entry name" value="Terminase_6N"/>
    <property type="match status" value="1"/>
</dbReference>
<evidence type="ECO:0000313" key="3">
    <source>
        <dbReference type="Proteomes" id="UP000234752"/>
    </source>
</evidence>
<evidence type="ECO:0000313" key="2">
    <source>
        <dbReference type="EMBL" id="AUN31248.1"/>
    </source>
</evidence>
<dbReference type="InterPro" id="IPR027417">
    <property type="entry name" value="P-loop_NTPase"/>
</dbReference>
<name>A0A2K9NDP6_9PROT</name>
<feature type="region of interest" description="Disordered" evidence="1">
    <location>
        <begin position="529"/>
        <end position="561"/>
    </location>
</feature>
<keyword evidence="3" id="KW-1185">Reference proteome</keyword>
<dbReference type="RefSeq" id="WP_102112855.1">
    <property type="nucleotide sequence ID" value="NZ_BMGN01000005.1"/>
</dbReference>
<reference evidence="2 3" key="1">
    <citation type="submission" date="2017-12" db="EMBL/GenBank/DDBJ databases">
        <title>Genomes of bacteria within cyanobacterial aggregates.</title>
        <authorList>
            <person name="Cai H."/>
        </authorList>
    </citation>
    <scope>NUCLEOTIDE SEQUENCE [LARGE SCALE GENOMIC DNA]</scope>
    <source>
        <strain evidence="2 3">TH16</strain>
    </source>
</reference>
<organism evidence="2 3">
    <name type="scientific">Niveispirillum cyanobacteriorum</name>
    <dbReference type="NCBI Taxonomy" id="1612173"/>
    <lineage>
        <taxon>Bacteria</taxon>
        <taxon>Pseudomonadati</taxon>
        <taxon>Pseudomonadota</taxon>
        <taxon>Alphaproteobacteria</taxon>
        <taxon>Rhodospirillales</taxon>
        <taxon>Azospirillaceae</taxon>
        <taxon>Niveispirillum</taxon>
    </lineage>
</organism>
<dbReference type="KEGG" id="ncb:C0V82_14150"/>
<dbReference type="AlphaFoldDB" id="A0A2K9NDP6"/>
<dbReference type="Gene3D" id="3.40.50.300">
    <property type="entry name" value="P-loop containing nucleotide triphosphate hydrolases"/>
    <property type="match status" value="1"/>
</dbReference>
<dbReference type="Proteomes" id="UP000234752">
    <property type="component" value="Chromosome eg_1"/>
</dbReference>
<dbReference type="OrthoDB" id="9801658at2"/>
<dbReference type="Gene3D" id="3.30.420.240">
    <property type="match status" value="1"/>
</dbReference>
<dbReference type="EMBL" id="CP025611">
    <property type="protein sequence ID" value="AUN31248.1"/>
    <property type="molecule type" value="Genomic_DNA"/>
</dbReference>